<evidence type="ECO:0000313" key="2">
    <source>
        <dbReference type="Proteomes" id="UP000276215"/>
    </source>
</evidence>
<reference evidence="1 2" key="1">
    <citation type="journal article" date="2018" name="Nat. Ecol. Evol.">
        <title>Pezizomycetes genomes reveal the molecular basis of ectomycorrhizal truffle lifestyle.</title>
        <authorList>
            <person name="Murat C."/>
            <person name="Payen T."/>
            <person name="Noel B."/>
            <person name="Kuo A."/>
            <person name="Morin E."/>
            <person name="Chen J."/>
            <person name="Kohler A."/>
            <person name="Krizsan K."/>
            <person name="Balestrini R."/>
            <person name="Da Silva C."/>
            <person name="Montanini B."/>
            <person name="Hainaut M."/>
            <person name="Levati E."/>
            <person name="Barry K.W."/>
            <person name="Belfiori B."/>
            <person name="Cichocki N."/>
            <person name="Clum A."/>
            <person name="Dockter R.B."/>
            <person name="Fauchery L."/>
            <person name="Guy J."/>
            <person name="Iotti M."/>
            <person name="Le Tacon F."/>
            <person name="Lindquist E.A."/>
            <person name="Lipzen A."/>
            <person name="Malagnac F."/>
            <person name="Mello A."/>
            <person name="Molinier V."/>
            <person name="Miyauchi S."/>
            <person name="Poulain J."/>
            <person name="Riccioni C."/>
            <person name="Rubini A."/>
            <person name="Sitrit Y."/>
            <person name="Splivallo R."/>
            <person name="Traeger S."/>
            <person name="Wang M."/>
            <person name="Zifcakova L."/>
            <person name="Wipf D."/>
            <person name="Zambonelli A."/>
            <person name="Paolocci F."/>
            <person name="Nowrousian M."/>
            <person name="Ottonello S."/>
            <person name="Baldrian P."/>
            <person name="Spatafora J.W."/>
            <person name="Henrissat B."/>
            <person name="Nagy L.G."/>
            <person name="Aury J.M."/>
            <person name="Wincker P."/>
            <person name="Grigoriev I.V."/>
            <person name="Bonfante P."/>
            <person name="Martin F.M."/>
        </authorList>
    </citation>
    <scope>NUCLEOTIDE SEQUENCE [LARGE SCALE GENOMIC DNA]</scope>
    <source>
        <strain evidence="1 2">120613-1</strain>
    </source>
</reference>
<accession>A0A3N4JBR2</accession>
<keyword evidence="2" id="KW-1185">Reference proteome</keyword>
<gene>
    <name evidence="1" type="ORF">L873DRAFT_1812464</name>
</gene>
<proteinExistence type="predicted"/>
<dbReference type="Proteomes" id="UP000276215">
    <property type="component" value="Unassembled WGS sequence"/>
</dbReference>
<organism evidence="1 2">
    <name type="scientific">Choiromyces venosus 120613-1</name>
    <dbReference type="NCBI Taxonomy" id="1336337"/>
    <lineage>
        <taxon>Eukaryota</taxon>
        <taxon>Fungi</taxon>
        <taxon>Dikarya</taxon>
        <taxon>Ascomycota</taxon>
        <taxon>Pezizomycotina</taxon>
        <taxon>Pezizomycetes</taxon>
        <taxon>Pezizales</taxon>
        <taxon>Tuberaceae</taxon>
        <taxon>Choiromyces</taxon>
    </lineage>
</organism>
<name>A0A3N4JBR2_9PEZI</name>
<feature type="non-terminal residue" evidence="1">
    <location>
        <position position="1"/>
    </location>
</feature>
<dbReference type="EMBL" id="ML120422">
    <property type="protein sequence ID" value="RPA95696.1"/>
    <property type="molecule type" value="Genomic_DNA"/>
</dbReference>
<sequence>GAPSSTYRPRLTTLVIPVFHYSAGSFQVQVPTPQTTLWLNPASNYSCMFFPRFPLFLNFRTRCSSP</sequence>
<dbReference type="AlphaFoldDB" id="A0A3N4JBR2"/>
<evidence type="ECO:0000313" key="1">
    <source>
        <dbReference type="EMBL" id="RPA95696.1"/>
    </source>
</evidence>
<protein>
    <submittedName>
        <fullName evidence="1">Uncharacterized protein</fullName>
    </submittedName>
</protein>